<organism evidence="2 3">
    <name type="scientific">Candidatus Magnetaquiglobus chichijimensis</name>
    <dbReference type="NCBI Taxonomy" id="3141448"/>
    <lineage>
        <taxon>Bacteria</taxon>
        <taxon>Pseudomonadati</taxon>
        <taxon>Pseudomonadota</taxon>
        <taxon>Magnetococcia</taxon>
        <taxon>Magnetococcales</taxon>
        <taxon>Candidatus Magnetaquicoccaceae</taxon>
        <taxon>Candidatus Magnetaquiglobus</taxon>
    </lineage>
</organism>
<sequence>MNTSSITIPVFKSGRHADMSGTTLVITDADLAHTVAAYDPERWKAPLVIGHPRHDAPAWGWIAALSLEKGTLMATLIELDPTVIELVAQGRYRNVSVSFYTPNGPGNPAPGVYYPRHVGLLGAQPPAVKGLPQVAFHEDASSAPWAVGEACAPTQAESIPTPPQPTMESRMHDKIDKEEPSLQEMRERLALQERELATREARFAEQMEGIAQREETLRQAEETQKQARAAEFVDALVADGRVLPRFRDGLVAFLVFLADAGMVEFAENQGRRAFLEGFLKELPRQVDYAEHAPAGRDPSPALRFQVPPGFSVDPQDLESHARILAHANAHHTDYLTAALAVTA</sequence>
<comment type="caution">
    <text evidence="2">The sequence shown here is derived from an EMBL/GenBank/DDBJ whole genome shotgun (WGS) entry which is preliminary data.</text>
</comment>
<evidence type="ECO:0000256" key="1">
    <source>
        <dbReference type="SAM" id="Coils"/>
    </source>
</evidence>
<evidence type="ECO:0000313" key="3">
    <source>
        <dbReference type="Proteomes" id="UP001628193"/>
    </source>
</evidence>
<protein>
    <recommendedName>
        <fullName evidence="4">Peptidase</fullName>
    </recommendedName>
</protein>
<accession>A0ABQ0C4J2</accession>
<keyword evidence="1" id="KW-0175">Coiled coil</keyword>
<reference evidence="2 3" key="1">
    <citation type="submission" date="2024-09" db="EMBL/GenBank/DDBJ databases">
        <title>Draft genome sequence of Candidatus Magnetaquicoccaceae bacterium FCR-1.</title>
        <authorList>
            <person name="Shimoshige H."/>
            <person name="Shimamura S."/>
            <person name="Taoka A."/>
            <person name="Kobayashi H."/>
            <person name="Maekawa T."/>
        </authorList>
    </citation>
    <scope>NUCLEOTIDE SEQUENCE [LARGE SCALE GENOMIC DNA]</scope>
    <source>
        <strain evidence="2 3">FCR-1</strain>
    </source>
</reference>
<dbReference type="RefSeq" id="WP_420903517.1">
    <property type="nucleotide sequence ID" value="NZ_BAAFGK010000001.1"/>
</dbReference>
<name>A0ABQ0C4J2_9PROT</name>
<evidence type="ECO:0000313" key="2">
    <source>
        <dbReference type="EMBL" id="GAB0055806.1"/>
    </source>
</evidence>
<evidence type="ECO:0008006" key="4">
    <source>
        <dbReference type="Google" id="ProtNLM"/>
    </source>
</evidence>
<feature type="coiled-coil region" evidence="1">
    <location>
        <begin position="182"/>
        <end position="230"/>
    </location>
</feature>
<dbReference type="Proteomes" id="UP001628193">
    <property type="component" value="Unassembled WGS sequence"/>
</dbReference>
<keyword evidence="3" id="KW-1185">Reference proteome</keyword>
<proteinExistence type="predicted"/>
<dbReference type="EMBL" id="BAAFGK010000001">
    <property type="protein sequence ID" value="GAB0055806.1"/>
    <property type="molecule type" value="Genomic_DNA"/>
</dbReference>
<gene>
    <name evidence="2" type="ORF">SIID45300_00103</name>
</gene>